<accession>X1LVI5</accession>
<feature type="transmembrane region" description="Helical" evidence="1">
    <location>
        <begin position="12"/>
        <end position="31"/>
    </location>
</feature>
<protein>
    <submittedName>
        <fullName evidence="2">Uncharacterized protein</fullName>
    </submittedName>
</protein>
<reference evidence="2" key="1">
    <citation type="journal article" date="2014" name="Front. Microbiol.">
        <title>High frequency of phylogenetically diverse reductive dehalogenase-homologous genes in deep subseafloor sedimentary metagenomes.</title>
        <authorList>
            <person name="Kawai M."/>
            <person name="Futagami T."/>
            <person name="Toyoda A."/>
            <person name="Takaki Y."/>
            <person name="Nishi S."/>
            <person name="Hori S."/>
            <person name="Arai W."/>
            <person name="Tsubouchi T."/>
            <person name="Morono Y."/>
            <person name="Uchiyama I."/>
            <person name="Ito T."/>
            <person name="Fujiyama A."/>
            <person name="Inagaki F."/>
            <person name="Takami H."/>
        </authorList>
    </citation>
    <scope>NUCLEOTIDE SEQUENCE</scope>
    <source>
        <strain evidence="2">Expedition CK06-06</strain>
    </source>
</reference>
<organism evidence="2">
    <name type="scientific">marine sediment metagenome</name>
    <dbReference type="NCBI Taxonomy" id="412755"/>
    <lineage>
        <taxon>unclassified sequences</taxon>
        <taxon>metagenomes</taxon>
        <taxon>ecological metagenomes</taxon>
    </lineage>
</organism>
<name>X1LVI5_9ZZZZ</name>
<evidence type="ECO:0000313" key="2">
    <source>
        <dbReference type="EMBL" id="GAI09826.1"/>
    </source>
</evidence>
<keyword evidence="1" id="KW-1133">Transmembrane helix</keyword>
<dbReference type="EMBL" id="BARV01011592">
    <property type="protein sequence ID" value="GAI09826.1"/>
    <property type="molecule type" value="Genomic_DNA"/>
</dbReference>
<dbReference type="AlphaFoldDB" id="X1LVI5"/>
<sequence>MLIAVTVRLTNISGILSKVAISFFPFYYLLFVTH</sequence>
<keyword evidence="1" id="KW-0472">Membrane</keyword>
<keyword evidence="1" id="KW-0812">Transmembrane</keyword>
<gene>
    <name evidence="2" type="ORF">S06H3_21907</name>
</gene>
<comment type="caution">
    <text evidence="2">The sequence shown here is derived from an EMBL/GenBank/DDBJ whole genome shotgun (WGS) entry which is preliminary data.</text>
</comment>
<evidence type="ECO:0000256" key="1">
    <source>
        <dbReference type="SAM" id="Phobius"/>
    </source>
</evidence>
<feature type="non-terminal residue" evidence="2">
    <location>
        <position position="34"/>
    </location>
</feature>
<proteinExistence type="predicted"/>